<dbReference type="RefSeq" id="WP_126692781.1">
    <property type="nucleotide sequence ID" value="NZ_RXOF01000004.1"/>
</dbReference>
<accession>A0A3S0HA83</accession>
<dbReference type="EMBL" id="RXOF01000004">
    <property type="protein sequence ID" value="RTQ50714.1"/>
    <property type="molecule type" value="Genomic_DNA"/>
</dbReference>
<organism evidence="1 2">
    <name type="scientific">Hymenobacter gummosus</name>
    <dbReference type="NCBI Taxonomy" id="1776032"/>
    <lineage>
        <taxon>Bacteria</taxon>
        <taxon>Pseudomonadati</taxon>
        <taxon>Bacteroidota</taxon>
        <taxon>Cytophagia</taxon>
        <taxon>Cytophagales</taxon>
        <taxon>Hymenobacteraceae</taxon>
        <taxon>Hymenobacter</taxon>
    </lineage>
</organism>
<proteinExistence type="predicted"/>
<protein>
    <submittedName>
        <fullName evidence="1">Uncharacterized protein</fullName>
    </submittedName>
</protein>
<name>A0A3S0HA83_9BACT</name>
<dbReference type="Proteomes" id="UP000282184">
    <property type="component" value="Unassembled WGS sequence"/>
</dbReference>
<comment type="caution">
    <text evidence="1">The sequence shown here is derived from an EMBL/GenBank/DDBJ whole genome shotgun (WGS) entry which is preliminary data.</text>
</comment>
<reference evidence="1 2" key="1">
    <citation type="submission" date="2018-12" db="EMBL/GenBank/DDBJ databases">
        <title>Hymenobacter gummosus sp. nov., isolated from a spring.</title>
        <authorList>
            <person name="Nie L."/>
        </authorList>
    </citation>
    <scope>NUCLEOTIDE SEQUENCE [LARGE SCALE GENOMIC DNA]</scope>
    <source>
        <strain evidence="1 2">KCTC 52166</strain>
    </source>
</reference>
<keyword evidence="2" id="KW-1185">Reference proteome</keyword>
<evidence type="ECO:0000313" key="2">
    <source>
        <dbReference type="Proteomes" id="UP000282184"/>
    </source>
</evidence>
<sequence length="280" mass="31482">MLSILCFRLLRGGRGRRLLLLGLVTIEVLGACGTVQVLRRAHPTRPVAVRYRIKRSHLLWVLTLGRDTLGAELRYRGQVLTPPAECGPAGEATRPEVLNAWRLAGPDTRWLLKVRCGRERTAYVLRLAAGSPEFLRVGSITNLPYHLRPQLRPLGEGAASFLPETDTTGWLVDWAAGRSEAVALPALRPVLWYPWADNVAYTTSPNRRVLARVHRPAATDGRNNAWPLAPGRQLIIDQYDLDRRSARRLTVEGSYPPRTPLLSLTYWTETNGRWELLPRP</sequence>
<dbReference type="OrthoDB" id="9824862at2"/>
<gene>
    <name evidence="1" type="ORF">EJV47_08770</name>
</gene>
<dbReference type="AlphaFoldDB" id="A0A3S0HA83"/>
<evidence type="ECO:0000313" key="1">
    <source>
        <dbReference type="EMBL" id="RTQ50714.1"/>
    </source>
</evidence>